<keyword evidence="3" id="KW-1185">Reference proteome</keyword>
<dbReference type="Proteomes" id="UP001500298">
    <property type="component" value="Unassembled WGS sequence"/>
</dbReference>
<comment type="caution">
    <text evidence="2">The sequence shown here is derived from an EMBL/GenBank/DDBJ whole genome shotgun (WGS) entry which is preliminary data.</text>
</comment>
<dbReference type="RefSeq" id="WP_345368950.1">
    <property type="nucleotide sequence ID" value="NZ_BAABJX010000010.1"/>
</dbReference>
<name>A0ABP9D0Y3_9BACT</name>
<dbReference type="Gene3D" id="1.10.357.10">
    <property type="entry name" value="Tetracycline Repressor, domain 2"/>
    <property type="match status" value="1"/>
</dbReference>
<reference evidence="3" key="1">
    <citation type="journal article" date="2019" name="Int. J. Syst. Evol. Microbiol.">
        <title>The Global Catalogue of Microorganisms (GCM) 10K type strain sequencing project: providing services to taxonomists for standard genome sequencing and annotation.</title>
        <authorList>
            <consortium name="The Broad Institute Genomics Platform"/>
            <consortium name="The Broad Institute Genome Sequencing Center for Infectious Disease"/>
            <person name="Wu L."/>
            <person name="Ma J."/>
        </authorList>
    </citation>
    <scope>NUCLEOTIDE SEQUENCE [LARGE SCALE GENOMIC DNA]</scope>
    <source>
        <strain evidence="3">JCM 18326</strain>
    </source>
</reference>
<dbReference type="EMBL" id="BAABJX010000010">
    <property type="protein sequence ID" value="GAA4823659.1"/>
    <property type="molecule type" value="Genomic_DNA"/>
</dbReference>
<dbReference type="InterPro" id="IPR036271">
    <property type="entry name" value="Tet_transcr_reg_TetR-rel_C_sf"/>
</dbReference>
<accession>A0ABP9D0Y3</accession>
<protein>
    <recommendedName>
        <fullName evidence="1">Tetracyclin repressor-like C-terminal domain-containing protein</fullName>
    </recommendedName>
</protein>
<evidence type="ECO:0000313" key="3">
    <source>
        <dbReference type="Proteomes" id="UP001500298"/>
    </source>
</evidence>
<evidence type="ECO:0000259" key="1">
    <source>
        <dbReference type="Pfam" id="PF17931"/>
    </source>
</evidence>
<dbReference type="SUPFAM" id="SSF48498">
    <property type="entry name" value="Tetracyclin repressor-like, C-terminal domain"/>
    <property type="match status" value="1"/>
</dbReference>
<dbReference type="InterPro" id="IPR041673">
    <property type="entry name" value="TetR_C_23"/>
</dbReference>
<organism evidence="2 3">
    <name type="scientific">Algivirga pacifica</name>
    <dbReference type="NCBI Taxonomy" id="1162670"/>
    <lineage>
        <taxon>Bacteria</taxon>
        <taxon>Pseudomonadati</taxon>
        <taxon>Bacteroidota</taxon>
        <taxon>Cytophagia</taxon>
        <taxon>Cytophagales</taxon>
        <taxon>Flammeovirgaceae</taxon>
        <taxon>Algivirga</taxon>
    </lineage>
</organism>
<proteinExistence type="predicted"/>
<dbReference type="Pfam" id="PF17931">
    <property type="entry name" value="TetR_C_23"/>
    <property type="match status" value="1"/>
</dbReference>
<sequence length="210" mass="25046">MRKKIVDAYVRHILSKGAPPVSIFHFMYEMGESEAEFYTHFASFHAVESSIWEEFIQDTLGKVKNEEVYADYMVREKVLSFYYTLLEELKQQRSFVVYSFRKRPRNGKWSSASCMKSFKEHFQEFIKEVLFEGEQSGELAERPFIQDRYKDLFWLQLLFILDYWTKDHSEQFESTDTLVEKAVNLAFDLMGTNILDASVDFVKFMIQHRP</sequence>
<evidence type="ECO:0000313" key="2">
    <source>
        <dbReference type="EMBL" id="GAA4823659.1"/>
    </source>
</evidence>
<feature type="domain" description="Tetracyclin repressor-like C-terminal" evidence="1">
    <location>
        <begin position="77"/>
        <end position="205"/>
    </location>
</feature>
<gene>
    <name evidence="2" type="ORF">GCM10023331_05160</name>
</gene>